<dbReference type="Gene3D" id="2.30.60.10">
    <property type="entry name" value="Cyanovirin-N"/>
    <property type="match status" value="1"/>
</dbReference>
<dbReference type="EMBL" id="JAQIZZ010000008">
    <property type="protein sequence ID" value="KAJ5524134.1"/>
    <property type="molecule type" value="Genomic_DNA"/>
</dbReference>
<dbReference type="Proteomes" id="UP001220324">
    <property type="component" value="Unassembled WGS sequence"/>
</dbReference>
<gene>
    <name evidence="2" type="ORF">N7494_010784</name>
</gene>
<feature type="domain" description="Cyanovirin-N" evidence="1">
    <location>
        <begin position="2"/>
        <end position="104"/>
    </location>
</feature>
<dbReference type="PANTHER" id="PTHR42076:SF1">
    <property type="entry name" value="CYANOVIRIN-N DOMAIN-CONTAINING PROTEIN"/>
    <property type="match status" value="1"/>
</dbReference>
<keyword evidence="3" id="KW-1185">Reference proteome</keyword>
<evidence type="ECO:0000313" key="3">
    <source>
        <dbReference type="Proteomes" id="UP001220324"/>
    </source>
</evidence>
<name>A0AAD6GA37_9EURO</name>
<comment type="caution">
    <text evidence="2">The sequence shown here is derived from an EMBL/GenBank/DDBJ whole genome shotgun (WGS) entry which is preliminary data.</text>
</comment>
<dbReference type="PANTHER" id="PTHR42076">
    <property type="entry name" value="CYANOVIRIN-N HOMOLOG"/>
    <property type="match status" value="1"/>
</dbReference>
<evidence type="ECO:0000313" key="2">
    <source>
        <dbReference type="EMBL" id="KAJ5524134.1"/>
    </source>
</evidence>
<proteinExistence type="predicted"/>
<sequence length="105" mass="11704">MSFHESANDIELEDGHILKAKLSFGEDEERDAEMDLNDFIGNDNGCFCWGGENFKESATNIELSFEGPGIPVLRANLFDVEGEEIEANINLAERISNDNGEFVFV</sequence>
<protein>
    <submittedName>
        <fullName evidence="2">Cyanovirin-n family protein</fullName>
    </submittedName>
</protein>
<dbReference type="InterPro" id="IPR036673">
    <property type="entry name" value="Cyanovirin-N_sf"/>
</dbReference>
<organism evidence="2 3">
    <name type="scientific">Penicillium frequentans</name>
    <dbReference type="NCBI Taxonomy" id="3151616"/>
    <lineage>
        <taxon>Eukaryota</taxon>
        <taxon>Fungi</taxon>
        <taxon>Dikarya</taxon>
        <taxon>Ascomycota</taxon>
        <taxon>Pezizomycotina</taxon>
        <taxon>Eurotiomycetes</taxon>
        <taxon>Eurotiomycetidae</taxon>
        <taxon>Eurotiales</taxon>
        <taxon>Aspergillaceae</taxon>
        <taxon>Penicillium</taxon>
    </lineage>
</organism>
<dbReference type="SMART" id="SM01111">
    <property type="entry name" value="CVNH"/>
    <property type="match status" value="1"/>
</dbReference>
<accession>A0AAD6GA37</accession>
<evidence type="ECO:0000259" key="1">
    <source>
        <dbReference type="SMART" id="SM01111"/>
    </source>
</evidence>
<dbReference type="SUPFAM" id="SSF51322">
    <property type="entry name" value="Cyanovirin-N"/>
    <property type="match status" value="1"/>
</dbReference>
<reference evidence="2 3" key="1">
    <citation type="journal article" date="2023" name="IMA Fungus">
        <title>Comparative genomic study of the Penicillium genus elucidates a diverse pangenome and 15 lateral gene transfer events.</title>
        <authorList>
            <person name="Petersen C."/>
            <person name="Sorensen T."/>
            <person name="Nielsen M.R."/>
            <person name="Sondergaard T.E."/>
            <person name="Sorensen J.L."/>
            <person name="Fitzpatrick D.A."/>
            <person name="Frisvad J.C."/>
            <person name="Nielsen K.L."/>
        </authorList>
    </citation>
    <scope>NUCLEOTIDE SEQUENCE [LARGE SCALE GENOMIC DNA]</scope>
    <source>
        <strain evidence="2 3">IBT 35679</strain>
    </source>
</reference>
<dbReference type="Pfam" id="PF08881">
    <property type="entry name" value="CVNH"/>
    <property type="match status" value="1"/>
</dbReference>
<dbReference type="AlphaFoldDB" id="A0AAD6GA37"/>
<dbReference type="InterPro" id="IPR011058">
    <property type="entry name" value="Cyanovirin-N"/>
</dbReference>